<feature type="domain" description="Cupin type-2" evidence="2">
    <location>
        <begin position="43"/>
        <end position="108"/>
    </location>
</feature>
<dbReference type="InterPro" id="IPR011051">
    <property type="entry name" value="RmlC_Cupin_sf"/>
</dbReference>
<dbReference type="RefSeq" id="WP_244681809.1">
    <property type="nucleotide sequence ID" value="NZ_JALIRM010000008.1"/>
</dbReference>
<comment type="caution">
    <text evidence="3">The sequence shown here is derived from an EMBL/GenBank/DDBJ whole genome shotgun (WGS) entry which is preliminary data.</text>
</comment>
<dbReference type="InterPro" id="IPR051610">
    <property type="entry name" value="GPI/OXD"/>
</dbReference>
<dbReference type="Proteomes" id="UP001232343">
    <property type="component" value="Unassembled WGS sequence"/>
</dbReference>
<accession>A0ABU0D4A0</accession>
<gene>
    <name evidence="3" type="ORF">J2S14_002012</name>
</gene>
<evidence type="ECO:0000256" key="1">
    <source>
        <dbReference type="ARBA" id="ARBA00022723"/>
    </source>
</evidence>
<name>A0ABU0D4A0_9BACI</name>
<dbReference type="Pfam" id="PF07883">
    <property type="entry name" value="Cupin_2"/>
    <property type="match status" value="1"/>
</dbReference>
<keyword evidence="4" id="KW-1185">Reference proteome</keyword>
<evidence type="ECO:0000313" key="3">
    <source>
        <dbReference type="EMBL" id="MDQ0343198.1"/>
    </source>
</evidence>
<keyword evidence="1" id="KW-0479">Metal-binding</keyword>
<dbReference type="InterPro" id="IPR014710">
    <property type="entry name" value="RmlC-like_jellyroll"/>
</dbReference>
<sequence>MNKVKLNELIMLEGWLENESNSHRKIAFPFYSTTGAEHSSVVFFELEPGHELGSHTDSAEEIVFILQGGAEITLGEESSQLNKDEMVLIPSMVPHNIRNIGNETLKVIGFFPCSNVSSTFTKPVMPINQKEAGAPPIPVDHPIEWNEVVRKIMPT</sequence>
<dbReference type="EMBL" id="JAUSUO010000004">
    <property type="protein sequence ID" value="MDQ0343198.1"/>
    <property type="molecule type" value="Genomic_DNA"/>
</dbReference>
<dbReference type="Gene3D" id="2.60.120.10">
    <property type="entry name" value="Jelly Rolls"/>
    <property type="match status" value="1"/>
</dbReference>
<dbReference type="PANTHER" id="PTHR35848:SF6">
    <property type="entry name" value="CUPIN TYPE-2 DOMAIN-CONTAINING PROTEIN"/>
    <property type="match status" value="1"/>
</dbReference>
<proteinExistence type="predicted"/>
<evidence type="ECO:0000259" key="2">
    <source>
        <dbReference type="Pfam" id="PF07883"/>
    </source>
</evidence>
<protein>
    <submittedName>
        <fullName evidence="3">Mannose-6-phosphate isomerase-like protein (Cupin superfamily)</fullName>
    </submittedName>
</protein>
<dbReference type="SUPFAM" id="SSF51182">
    <property type="entry name" value="RmlC-like cupins"/>
    <property type="match status" value="1"/>
</dbReference>
<organism evidence="3 4">
    <name type="scientific">Lederbergia wuyishanensis</name>
    <dbReference type="NCBI Taxonomy" id="1347903"/>
    <lineage>
        <taxon>Bacteria</taxon>
        <taxon>Bacillati</taxon>
        <taxon>Bacillota</taxon>
        <taxon>Bacilli</taxon>
        <taxon>Bacillales</taxon>
        <taxon>Bacillaceae</taxon>
        <taxon>Lederbergia</taxon>
    </lineage>
</organism>
<evidence type="ECO:0000313" key="4">
    <source>
        <dbReference type="Proteomes" id="UP001232343"/>
    </source>
</evidence>
<reference evidence="3 4" key="1">
    <citation type="submission" date="2023-07" db="EMBL/GenBank/DDBJ databases">
        <title>Genomic Encyclopedia of Type Strains, Phase IV (KMG-IV): sequencing the most valuable type-strain genomes for metagenomic binning, comparative biology and taxonomic classification.</title>
        <authorList>
            <person name="Goeker M."/>
        </authorList>
    </citation>
    <scope>NUCLEOTIDE SEQUENCE [LARGE SCALE GENOMIC DNA]</scope>
    <source>
        <strain evidence="3 4">DSM 27848</strain>
    </source>
</reference>
<dbReference type="InterPro" id="IPR013096">
    <property type="entry name" value="Cupin_2"/>
</dbReference>
<dbReference type="PANTHER" id="PTHR35848">
    <property type="entry name" value="OXALATE-BINDING PROTEIN"/>
    <property type="match status" value="1"/>
</dbReference>